<dbReference type="Proteomes" id="UP001302316">
    <property type="component" value="Unassembled WGS sequence"/>
</dbReference>
<sequence length="155" mass="17408">MSWHKLIFMAVMLPLTACAGGERAEVEVGEQLELEELARGTQSRVSSESMTVIRDAEAFEGIWRQAGQRGEPPAVDFEQFMVIAAFMGERRTGGYTVRVRSAERNEEGLKVRVRMEAPGRNCMVTQAFTQPFHLVRLPRVEGAVDFEVNQETVDC</sequence>
<name>A0AAP6JE42_9GAMM</name>
<dbReference type="GO" id="GO:0008233">
    <property type="term" value="F:peptidase activity"/>
    <property type="evidence" value="ECO:0007669"/>
    <property type="project" value="UniProtKB-KW"/>
</dbReference>
<keyword evidence="3" id="KW-0645">Protease</keyword>
<dbReference type="GO" id="GO:0006508">
    <property type="term" value="P:proteolysis"/>
    <property type="evidence" value="ECO:0007669"/>
    <property type="project" value="UniProtKB-KW"/>
</dbReference>
<dbReference type="InterPro" id="IPR025748">
    <property type="entry name" value="PrcB_C_dom"/>
</dbReference>
<keyword evidence="1" id="KW-0732">Signal</keyword>
<evidence type="ECO:0000313" key="4">
    <source>
        <dbReference type="Proteomes" id="UP001302316"/>
    </source>
</evidence>
<keyword evidence="4" id="KW-1185">Reference proteome</keyword>
<gene>
    <name evidence="3" type="ORF">VCB98_04920</name>
</gene>
<evidence type="ECO:0000313" key="3">
    <source>
        <dbReference type="EMBL" id="MEA5445163.1"/>
    </source>
</evidence>
<dbReference type="Pfam" id="PF14343">
    <property type="entry name" value="PrcB_C"/>
    <property type="match status" value="1"/>
</dbReference>
<feature type="signal peptide" evidence="1">
    <location>
        <begin position="1"/>
        <end position="19"/>
    </location>
</feature>
<proteinExistence type="predicted"/>
<dbReference type="AlphaFoldDB" id="A0AAP6JE42"/>
<protein>
    <submittedName>
        <fullName evidence="3">Protease complex subunit PrcB family protein</fullName>
    </submittedName>
</protein>
<comment type="caution">
    <text evidence="3">The sequence shown here is derived from an EMBL/GenBank/DDBJ whole genome shotgun (WGS) entry which is preliminary data.</text>
</comment>
<feature type="domain" description="PrcB C-terminal" evidence="2">
    <location>
        <begin position="81"/>
        <end position="138"/>
    </location>
</feature>
<evidence type="ECO:0000256" key="1">
    <source>
        <dbReference type="SAM" id="SignalP"/>
    </source>
</evidence>
<dbReference type="RefSeq" id="WP_346050792.1">
    <property type="nucleotide sequence ID" value="NZ_JAYGII010000006.1"/>
</dbReference>
<evidence type="ECO:0000259" key="2">
    <source>
        <dbReference type="Pfam" id="PF14343"/>
    </source>
</evidence>
<keyword evidence="3" id="KW-0378">Hydrolase</keyword>
<reference evidence="3 4" key="1">
    <citation type="submission" date="2023-12" db="EMBL/GenBank/DDBJ databases">
        <title>Whole-genome sequencing of halo(alkali)philic microorganisms from hypersaline lakes.</title>
        <authorList>
            <person name="Sorokin D.Y."/>
            <person name="Merkel A.Y."/>
            <person name="Messina E."/>
            <person name="Yakimov M."/>
        </authorList>
    </citation>
    <scope>NUCLEOTIDE SEQUENCE [LARGE SCALE GENOMIC DNA]</scope>
    <source>
        <strain evidence="3 4">AB-CW1</strain>
    </source>
</reference>
<accession>A0AAP6JE42</accession>
<feature type="chain" id="PRO_5042901213" evidence="1">
    <location>
        <begin position="20"/>
        <end position="155"/>
    </location>
</feature>
<organism evidence="3 4">
    <name type="scientific">Natronospira elongata</name>
    <dbReference type="NCBI Taxonomy" id="3110268"/>
    <lineage>
        <taxon>Bacteria</taxon>
        <taxon>Pseudomonadati</taxon>
        <taxon>Pseudomonadota</taxon>
        <taxon>Gammaproteobacteria</taxon>
        <taxon>Natronospirales</taxon>
        <taxon>Natronospiraceae</taxon>
        <taxon>Natronospira</taxon>
    </lineage>
</organism>
<dbReference type="EMBL" id="JAYGII010000006">
    <property type="protein sequence ID" value="MEA5445163.1"/>
    <property type="molecule type" value="Genomic_DNA"/>
</dbReference>